<dbReference type="PIRSF" id="PIRSF003097">
    <property type="entry name" value="FtsX"/>
    <property type="match status" value="1"/>
</dbReference>
<evidence type="ECO:0000259" key="15">
    <source>
        <dbReference type="Pfam" id="PF18075"/>
    </source>
</evidence>
<evidence type="ECO:0000256" key="5">
    <source>
        <dbReference type="ARBA" id="ARBA00021907"/>
    </source>
</evidence>
<dbReference type="Pfam" id="PF02687">
    <property type="entry name" value="FtsX"/>
    <property type="match status" value="1"/>
</dbReference>
<dbReference type="Gene3D" id="3.30.70.3040">
    <property type="match status" value="1"/>
</dbReference>
<keyword evidence="6 12" id="KW-1003">Cell membrane</keyword>
<dbReference type="RefSeq" id="WP_110673325.1">
    <property type="nucleotide sequence ID" value="NZ_PYBW01000174.1"/>
</dbReference>
<evidence type="ECO:0000256" key="3">
    <source>
        <dbReference type="ARBA" id="ARBA00007379"/>
    </source>
</evidence>
<dbReference type="InterPro" id="IPR040690">
    <property type="entry name" value="FtsX_ECD"/>
</dbReference>
<dbReference type="InterPro" id="IPR047929">
    <property type="entry name" value="FtsX_actino"/>
</dbReference>
<evidence type="ECO:0000313" key="16">
    <source>
        <dbReference type="EMBL" id="PYC66488.1"/>
    </source>
</evidence>
<organism evidence="16 17">
    <name type="scientific">Streptomyces tateyamensis</name>
    <dbReference type="NCBI Taxonomy" id="565073"/>
    <lineage>
        <taxon>Bacteria</taxon>
        <taxon>Bacillati</taxon>
        <taxon>Actinomycetota</taxon>
        <taxon>Actinomycetes</taxon>
        <taxon>Kitasatosporales</taxon>
        <taxon>Streptomycetaceae</taxon>
        <taxon>Streptomyces</taxon>
    </lineage>
</organism>
<evidence type="ECO:0000256" key="12">
    <source>
        <dbReference type="PIRNR" id="PIRNR003097"/>
    </source>
</evidence>
<feature type="transmembrane region" description="Helical" evidence="13">
    <location>
        <begin position="182"/>
        <end position="203"/>
    </location>
</feature>
<comment type="function">
    <text evidence="1">Part of the ABC transporter FtsEX involved in cellular division.</text>
</comment>
<evidence type="ECO:0000256" key="4">
    <source>
        <dbReference type="ARBA" id="ARBA00011160"/>
    </source>
</evidence>
<dbReference type="InterPro" id="IPR003838">
    <property type="entry name" value="ABC3_permease_C"/>
</dbReference>
<dbReference type="Proteomes" id="UP000248039">
    <property type="component" value="Unassembled WGS sequence"/>
</dbReference>
<feature type="transmembrane region" description="Helical" evidence="13">
    <location>
        <begin position="21"/>
        <end position="41"/>
    </location>
</feature>
<dbReference type="InterPro" id="IPR004513">
    <property type="entry name" value="FtsX"/>
</dbReference>
<evidence type="ECO:0000256" key="10">
    <source>
        <dbReference type="ARBA" id="ARBA00023136"/>
    </source>
</evidence>
<evidence type="ECO:0000256" key="1">
    <source>
        <dbReference type="ARBA" id="ARBA00003552"/>
    </source>
</evidence>
<comment type="similarity">
    <text evidence="3 12">Belongs to the ABC-4 integral membrane protein family. FtsX subfamily.</text>
</comment>
<accession>A0A2V4N7K0</accession>
<evidence type="ECO:0000256" key="2">
    <source>
        <dbReference type="ARBA" id="ARBA00004651"/>
    </source>
</evidence>
<evidence type="ECO:0000313" key="17">
    <source>
        <dbReference type="Proteomes" id="UP000248039"/>
    </source>
</evidence>
<dbReference type="Pfam" id="PF18075">
    <property type="entry name" value="FtsX_ECD"/>
    <property type="match status" value="1"/>
</dbReference>
<keyword evidence="10 12" id="KW-0472">Membrane</keyword>
<protein>
    <recommendedName>
        <fullName evidence="5 12">Cell division protein FtsX</fullName>
    </recommendedName>
</protein>
<evidence type="ECO:0000256" key="9">
    <source>
        <dbReference type="ARBA" id="ARBA00022989"/>
    </source>
</evidence>
<evidence type="ECO:0000256" key="8">
    <source>
        <dbReference type="ARBA" id="ARBA00022692"/>
    </source>
</evidence>
<keyword evidence="17" id="KW-1185">Reference proteome</keyword>
<dbReference type="PANTHER" id="PTHR47755:SF1">
    <property type="entry name" value="CELL DIVISION PROTEIN FTSX"/>
    <property type="match status" value="1"/>
</dbReference>
<name>A0A2V4N7K0_9ACTN</name>
<keyword evidence="9 13" id="KW-1133">Transmembrane helix</keyword>
<sequence length="304" mass="33109">MRAQFVLSEIGVGLRRNLTMTIAVVVSVALSLALAGASLLVRDQVNSMKGYWYDKVEVSVYFCTKADAKSAPQCADGAATQDQIDAVKAGLDKLTPSVVKESTFENQQEAYKHWKEMNPDSALVSVLGADAIPASWRVKLQDPTRYDIIQSQFAGQKGVRSVEDQRKILENLFGLLNGLQTAAFVIMLLMLSVALLLIVNTVRVSAFSRRRETGIMRLVGASNFYVQMPFIAEAAFAALLGAVLASGLLLVGNFGVHHWLASRVQFIHFIGLSSVLQVIPLLMVVGMGMAAIAAFLTLRKYLKV</sequence>
<evidence type="ECO:0000256" key="7">
    <source>
        <dbReference type="ARBA" id="ARBA00022618"/>
    </source>
</evidence>
<feature type="domain" description="ABC3 transporter permease C-terminal" evidence="14">
    <location>
        <begin position="184"/>
        <end position="300"/>
    </location>
</feature>
<dbReference type="GO" id="GO:0051301">
    <property type="term" value="P:cell division"/>
    <property type="evidence" value="ECO:0007669"/>
    <property type="project" value="UniProtKB-KW"/>
</dbReference>
<keyword evidence="7 12" id="KW-0132">Cell division</keyword>
<dbReference type="GO" id="GO:0005886">
    <property type="term" value="C:plasma membrane"/>
    <property type="evidence" value="ECO:0007669"/>
    <property type="project" value="UniProtKB-SubCell"/>
</dbReference>
<dbReference type="AlphaFoldDB" id="A0A2V4N7K0"/>
<gene>
    <name evidence="16" type="ORF">C7C46_31380</name>
</gene>
<evidence type="ECO:0000256" key="13">
    <source>
        <dbReference type="SAM" id="Phobius"/>
    </source>
</evidence>
<keyword evidence="11 12" id="KW-0131">Cell cycle</keyword>
<dbReference type="NCBIfam" id="NF038346">
    <property type="entry name" value="FtsX_actino"/>
    <property type="match status" value="1"/>
</dbReference>
<reference evidence="16 17" key="1">
    <citation type="submission" date="2018-03" db="EMBL/GenBank/DDBJ databases">
        <title>Bioinformatic expansion and discovery of thiopeptide antibiotics.</title>
        <authorList>
            <person name="Schwalen C.J."/>
            <person name="Hudson G.A."/>
            <person name="Mitchell D.A."/>
        </authorList>
    </citation>
    <scope>NUCLEOTIDE SEQUENCE [LARGE SCALE GENOMIC DNA]</scope>
    <source>
        <strain evidence="16 17">ATCC 21389</strain>
    </source>
</reference>
<dbReference type="EMBL" id="PYBW01000174">
    <property type="protein sequence ID" value="PYC66488.1"/>
    <property type="molecule type" value="Genomic_DNA"/>
</dbReference>
<evidence type="ECO:0000256" key="6">
    <source>
        <dbReference type="ARBA" id="ARBA00022475"/>
    </source>
</evidence>
<keyword evidence="8 13" id="KW-0812">Transmembrane</keyword>
<comment type="caution">
    <text evidence="16">The sequence shown here is derived from an EMBL/GenBank/DDBJ whole genome shotgun (WGS) entry which is preliminary data.</text>
</comment>
<dbReference type="OrthoDB" id="9812531at2"/>
<evidence type="ECO:0000256" key="11">
    <source>
        <dbReference type="ARBA" id="ARBA00023306"/>
    </source>
</evidence>
<dbReference type="PANTHER" id="PTHR47755">
    <property type="entry name" value="CELL DIVISION PROTEIN FTSX"/>
    <property type="match status" value="1"/>
</dbReference>
<comment type="subunit">
    <text evidence="4">Forms a membrane-associated complex with FtsE.</text>
</comment>
<comment type="subcellular location">
    <subcellularLocation>
        <location evidence="2">Cell membrane</location>
        <topology evidence="2">Multi-pass membrane protein</topology>
    </subcellularLocation>
</comment>
<feature type="transmembrane region" description="Helical" evidence="13">
    <location>
        <begin position="269"/>
        <end position="298"/>
    </location>
</feature>
<evidence type="ECO:0000259" key="14">
    <source>
        <dbReference type="Pfam" id="PF02687"/>
    </source>
</evidence>
<feature type="transmembrane region" description="Helical" evidence="13">
    <location>
        <begin position="224"/>
        <end position="249"/>
    </location>
</feature>
<proteinExistence type="inferred from homology"/>
<feature type="domain" description="FtsX extracellular" evidence="15">
    <location>
        <begin position="56"/>
        <end position="162"/>
    </location>
</feature>